<organism evidence="2 3">
    <name type="scientific">Natronomonas pharaonis (strain ATCC 35678 / DSM 2160 / CIP 103997 / JCM 8858 / NBRC 14720 / NCIMB 2260 / Gabara)</name>
    <name type="common">Halobacterium pharaonis</name>
    <dbReference type="NCBI Taxonomy" id="348780"/>
    <lineage>
        <taxon>Archaea</taxon>
        <taxon>Methanobacteriati</taxon>
        <taxon>Methanobacteriota</taxon>
        <taxon>Stenosarchaea group</taxon>
        <taxon>Halobacteria</taxon>
        <taxon>Halobacteriales</taxon>
        <taxon>Natronomonadaceae</taxon>
        <taxon>Natronomonas</taxon>
    </lineage>
</organism>
<keyword evidence="3" id="KW-1185">Reference proteome</keyword>
<dbReference type="STRING" id="348780.NP_4062A"/>
<dbReference type="Proteomes" id="UP000002698">
    <property type="component" value="Chromosome"/>
</dbReference>
<name>A0A1U7EY44_NATPD</name>
<evidence type="ECO:0000313" key="3">
    <source>
        <dbReference type="Proteomes" id="UP000002698"/>
    </source>
</evidence>
<protein>
    <submittedName>
        <fullName evidence="2">Uncharacterized protein</fullName>
    </submittedName>
</protein>
<dbReference type="EMBL" id="CR936257">
    <property type="protein sequence ID" value="CAI50122.1"/>
    <property type="molecule type" value="Genomic_DNA"/>
</dbReference>
<feature type="transmembrane region" description="Helical" evidence="1">
    <location>
        <begin position="12"/>
        <end position="32"/>
    </location>
</feature>
<gene>
    <name evidence="2" type="ordered locus">NP_4062A</name>
</gene>
<evidence type="ECO:0000256" key="1">
    <source>
        <dbReference type="SAM" id="Phobius"/>
    </source>
</evidence>
<sequence length="112" mass="11102">MGSDETTYGRRARIIVVVLVVITGLSALARAVEGGATGAIEGGLLLYVALVLAYGVFTGALETPSVQAAFGVGLAGYGGLLYGTGGGVLWLGLAAVGGLLAAHSLRQAVEAR</sequence>
<feature type="transmembrane region" description="Helical" evidence="1">
    <location>
        <begin position="44"/>
        <end position="61"/>
    </location>
</feature>
<dbReference type="RefSeq" id="WP_011323738.1">
    <property type="nucleotide sequence ID" value="NC_007426.1"/>
</dbReference>
<dbReference type="HOGENOM" id="CLU_2140276_0_0_2"/>
<proteinExistence type="predicted"/>
<keyword evidence="1" id="KW-1133">Transmembrane helix</keyword>
<accession>A0A1U7EY44</accession>
<reference evidence="2 3" key="1">
    <citation type="journal article" date="2005" name="Genome Res.">
        <title>Living with two extremes: conclusions from the genome sequence of Natronomonas pharaonis.</title>
        <authorList>
            <person name="Falb M."/>
            <person name="Pfeiffer F."/>
            <person name="Palm P."/>
            <person name="Rodewald K."/>
            <person name="Hickmann V."/>
            <person name="Tittor J."/>
            <person name="Oesterhelt D."/>
        </authorList>
    </citation>
    <scope>NUCLEOTIDE SEQUENCE [LARGE SCALE GENOMIC DNA]</scope>
    <source>
        <strain evidence="3">ATCC 35678 / DSM 2160 / CIP 103997 / JCM 8858 / NBRC 14720 / NCIMB 2260 / Gabara</strain>
    </source>
</reference>
<keyword evidence="1" id="KW-0812">Transmembrane</keyword>
<dbReference type="EnsemblBacteria" id="CAI50122">
    <property type="protein sequence ID" value="CAI50122"/>
    <property type="gene ID" value="NP_4062A"/>
</dbReference>
<keyword evidence="1" id="KW-0472">Membrane</keyword>
<dbReference type="KEGG" id="nph:NP_4062A"/>
<dbReference type="GeneID" id="3701955"/>
<evidence type="ECO:0000313" key="2">
    <source>
        <dbReference type="EMBL" id="CAI50122.1"/>
    </source>
</evidence>
<dbReference type="AlphaFoldDB" id="A0A1U7EY44"/>